<accession>A0AAW8EJF9</accession>
<dbReference type="PANTHER" id="PTHR30015">
    <property type="entry name" value="MRR RESTRICTION SYSTEM PROTEIN"/>
    <property type="match status" value="1"/>
</dbReference>
<dbReference type="Proteomes" id="UP001224845">
    <property type="component" value="Unassembled WGS sequence"/>
</dbReference>
<dbReference type="InterPro" id="IPR052906">
    <property type="entry name" value="Type_IV_Methyl-Rstrct_Enzyme"/>
</dbReference>
<sequence>MARRSRASTAEDLMDLVALLPWWAGISLALLSYFILHAVASPPLVSSGARQDVGQLVTGSLWRGLAYAGQFILPFICAMGALASALHRRARRALVDSVTNSKAADALEEMTWRQFELLVGEGFRRQGYTVSETGGGGADGGIDLVLGKGGERFIVQCKQWKAFKVGVTVVRELYGVMAAGGATGGFVVTSGRFTQEAVAFASGRNIQLIDGTALLELIRDGRTAQRSDGTPRVRPPASDAAPLTDAPACPLCASSMVRRTA</sequence>
<dbReference type="Pfam" id="PF04471">
    <property type="entry name" value="Mrr_cat"/>
    <property type="match status" value="1"/>
</dbReference>
<reference evidence="4" key="1">
    <citation type="submission" date="2023-07" db="EMBL/GenBank/DDBJ databases">
        <title>Sorghum-associated microbial communities from plants grown in Nebraska, USA.</title>
        <authorList>
            <person name="Schachtman D."/>
        </authorList>
    </citation>
    <scope>NUCLEOTIDE SEQUENCE</scope>
    <source>
        <strain evidence="4">DS3315</strain>
    </source>
</reference>
<feature type="transmembrane region" description="Helical" evidence="2">
    <location>
        <begin position="60"/>
        <end position="82"/>
    </location>
</feature>
<gene>
    <name evidence="4" type="ORF">J2W39_003338</name>
</gene>
<dbReference type="EMBL" id="JAUSRV010000008">
    <property type="protein sequence ID" value="MDP9972096.1"/>
    <property type="molecule type" value="Genomic_DNA"/>
</dbReference>
<dbReference type="GO" id="GO:0015666">
    <property type="term" value="F:restriction endodeoxyribonuclease activity"/>
    <property type="evidence" value="ECO:0007669"/>
    <property type="project" value="TreeGrafter"/>
</dbReference>
<comment type="caution">
    <text evidence="4">The sequence shown here is derived from an EMBL/GenBank/DDBJ whole genome shotgun (WGS) entry which is preliminary data.</text>
</comment>
<dbReference type="InterPro" id="IPR011856">
    <property type="entry name" value="tRNA_endonuc-like_dom_sf"/>
</dbReference>
<dbReference type="InterPro" id="IPR011335">
    <property type="entry name" value="Restrct_endonuc-II-like"/>
</dbReference>
<dbReference type="PANTHER" id="PTHR30015:SF7">
    <property type="entry name" value="TYPE IV METHYL-DIRECTED RESTRICTION ENZYME ECOKMRR"/>
    <property type="match status" value="1"/>
</dbReference>
<evidence type="ECO:0000313" key="4">
    <source>
        <dbReference type="EMBL" id="MDP9972096.1"/>
    </source>
</evidence>
<feature type="transmembrane region" description="Helical" evidence="2">
    <location>
        <begin position="20"/>
        <end position="40"/>
    </location>
</feature>
<evidence type="ECO:0000259" key="3">
    <source>
        <dbReference type="Pfam" id="PF04471"/>
    </source>
</evidence>
<dbReference type="InterPro" id="IPR007560">
    <property type="entry name" value="Restrct_endonuc_IV_Mrr"/>
</dbReference>
<keyword evidence="2" id="KW-0812">Transmembrane</keyword>
<evidence type="ECO:0000313" key="5">
    <source>
        <dbReference type="Proteomes" id="UP001224845"/>
    </source>
</evidence>
<dbReference type="SUPFAM" id="SSF52980">
    <property type="entry name" value="Restriction endonuclease-like"/>
    <property type="match status" value="1"/>
</dbReference>
<dbReference type="GO" id="GO:0009307">
    <property type="term" value="P:DNA restriction-modification system"/>
    <property type="evidence" value="ECO:0007669"/>
    <property type="project" value="InterPro"/>
</dbReference>
<evidence type="ECO:0000256" key="1">
    <source>
        <dbReference type="SAM" id="MobiDB-lite"/>
    </source>
</evidence>
<feature type="region of interest" description="Disordered" evidence="1">
    <location>
        <begin position="223"/>
        <end position="242"/>
    </location>
</feature>
<feature type="domain" description="Restriction endonuclease type IV Mrr" evidence="3">
    <location>
        <begin position="107"/>
        <end position="218"/>
    </location>
</feature>
<keyword evidence="2" id="KW-0472">Membrane</keyword>
<proteinExistence type="predicted"/>
<organism evidence="4 5">
    <name type="scientific">Variovorax paradoxus</name>
    <dbReference type="NCBI Taxonomy" id="34073"/>
    <lineage>
        <taxon>Bacteria</taxon>
        <taxon>Pseudomonadati</taxon>
        <taxon>Pseudomonadota</taxon>
        <taxon>Betaproteobacteria</taxon>
        <taxon>Burkholderiales</taxon>
        <taxon>Comamonadaceae</taxon>
        <taxon>Variovorax</taxon>
    </lineage>
</organism>
<evidence type="ECO:0000256" key="2">
    <source>
        <dbReference type="SAM" id="Phobius"/>
    </source>
</evidence>
<protein>
    <submittedName>
        <fullName evidence="4">Restriction system protein</fullName>
    </submittedName>
</protein>
<dbReference type="GO" id="GO:0003677">
    <property type="term" value="F:DNA binding"/>
    <property type="evidence" value="ECO:0007669"/>
    <property type="project" value="InterPro"/>
</dbReference>
<name>A0AAW8EJF9_VARPD</name>
<dbReference type="Gene3D" id="3.40.1350.10">
    <property type="match status" value="1"/>
</dbReference>
<dbReference type="AlphaFoldDB" id="A0AAW8EJF9"/>
<keyword evidence="2" id="KW-1133">Transmembrane helix</keyword>